<evidence type="ECO:0000256" key="4">
    <source>
        <dbReference type="ARBA" id="ARBA00022692"/>
    </source>
</evidence>
<dbReference type="RefSeq" id="WP_117315873.1">
    <property type="nucleotide sequence ID" value="NZ_QQSW01000005.1"/>
</dbReference>
<dbReference type="InterPro" id="IPR010920">
    <property type="entry name" value="LSM_dom_sf"/>
</dbReference>
<keyword evidence="4 7" id="KW-0812">Transmembrane</keyword>
<dbReference type="Pfam" id="PF21088">
    <property type="entry name" value="MS_channel_1st"/>
    <property type="match status" value="1"/>
</dbReference>
<keyword evidence="7" id="KW-0406">Ion transport</keyword>
<dbReference type="Pfam" id="PF21082">
    <property type="entry name" value="MS_channel_3rd"/>
    <property type="match status" value="1"/>
</dbReference>
<dbReference type="AlphaFoldDB" id="A0A4R2KQQ0"/>
<comment type="caution">
    <text evidence="11">The sequence shown here is derived from an EMBL/GenBank/DDBJ whole genome shotgun (WGS) entry which is preliminary data.</text>
</comment>
<dbReference type="GO" id="GO:0005886">
    <property type="term" value="C:plasma membrane"/>
    <property type="evidence" value="ECO:0007669"/>
    <property type="project" value="UniProtKB-SubCell"/>
</dbReference>
<dbReference type="SUPFAM" id="SSF82861">
    <property type="entry name" value="Mechanosensitive channel protein MscS (YggB), transmembrane region"/>
    <property type="match status" value="1"/>
</dbReference>
<evidence type="ECO:0000313" key="12">
    <source>
        <dbReference type="Proteomes" id="UP000294980"/>
    </source>
</evidence>
<comment type="similarity">
    <text evidence="2 7">Belongs to the MscS (TC 1.A.23) family.</text>
</comment>
<feature type="domain" description="Mechanosensitive ion channel transmembrane helices 2/3" evidence="10">
    <location>
        <begin position="62"/>
        <end position="102"/>
    </location>
</feature>
<keyword evidence="6 7" id="KW-0472">Membrane</keyword>
<dbReference type="Pfam" id="PF00924">
    <property type="entry name" value="MS_channel_2nd"/>
    <property type="match status" value="1"/>
</dbReference>
<dbReference type="PANTHER" id="PTHR30221:SF1">
    <property type="entry name" value="SMALL-CONDUCTANCE MECHANOSENSITIVE CHANNEL"/>
    <property type="match status" value="1"/>
</dbReference>
<feature type="domain" description="Mechanosensitive ion channel MscS" evidence="8">
    <location>
        <begin position="104"/>
        <end position="169"/>
    </location>
</feature>
<proteinExistence type="inferred from homology"/>
<dbReference type="PANTHER" id="PTHR30221">
    <property type="entry name" value="SMALL-CONDUCTANCE MECHANOSENSITIVE CHANNEL"/>
    <property type="match status" value="1"/>
</dbReference>
<gene>
    <name evidence="11" type="ORF">EV688_106135</name>
</gene>
<dbReference type="SUPFAM" id="SSF50182">
    <property type="entry name" value="Sm-like ribonucleoproteins"/>
    <property type="match status" value="1"/>
</dbReference>
<sequence length="285" mass="31218">MENIDIPQLINIYAIPWGIRIVTALVIFIIGRMVVAVVVGIAQKLMLRQKLDETLVIFVVAILRALLLLFVIIAALSQLGIDTTSLIALIGAAGLAIGLSLQSSLSNFAAGVMLIIFRPFVKGNFVEAGNAMGTIDKVNIFTTTMITPDNKEIIVPNGTIMSNNITNFSAKPTRRVDMTFGISYDDDLRLARSILQDIVEGDERVLADPAPAVVVGALADSSVNFLVRPWVNSADYWPVFWDTTEKVKLRFDEAGITIPFPQRELHITRYETAMATEQARTAVAE</sequence>
<keyword evidence="3" id="KW-1003">Cell membrane</keyword>
<keyword evidence="7" id="KW-0407">Ion channel</keyword>
<evidence type="ECO:0000259" key="8">
    <source>
        <dbReference type="Pfam" id="PF00924"/>
    </source>
</evidence>
<feature type="domain" description="Mechanosensitive ion channel MscS C-terminal" evidence="9">
    <location>
        <begin position="176"/>
        <end position="258"/>
    </location>
</feature>
<evidence type="ECO:0000256" key="5">
    <source>
        <dbReference type="ARBA" id="ARBA00022989"/>
    </source>
</evidence>
<dbReference type="Proteomes" id="UP000294980">
    <property type="component" value="Unassembled WGS sequence"/>
</dbReference>
<evidence type="ECO:0000259" key="10">
    <source>
        <dbReference type="Pfam" id="PF21088"/>
    </source>
</evidence>
<organism evidence="11 12">
    <name type="scientific">Chromatocurvus halotolerans</name>
    <dbReference type="NCBI Taxonomy" id="1132028"/>
    <lineage>
        <taxon>Bacteria</taxon>
        <taxon>Pseudomonadati</taxon>
        <taxon>Pseudomonadota</taxon>
        <taxon>Gammaproteobacteria</taxon>
        <taxon>Cellvibrionales</taxon>
        <taxon>Halieaceae</taxon>
        <taxon>Chromatocurvus</taxon>
    </lineage>
</organism>
<dbReference type="InterPro" id="IPR011014">
    <property type="entry name" value="MscS_channel_TM-2"/>
</dbReference>
<dbReference type="InterPro" id="IPR049278">
    <property type="entry name" value="MS_channel_C"/>
</dbReference>
<evidence type="ECO:0000256" key="3">
    <source>
        <dbReference type="ARBA" id="ARBA00022475"/>
    </source>
</evidence>
<dbReference type="SUPFAM" id="SSF82689">
    <property type="entry name" value="Mechanosensitive channel protein MscS (YggB), C-terminal domain"/>
    <property type="match status" value="1"/>
</dbReference>
<comment type="function">
    <text evidence="7">Mechanosensitive channel that participates in the regulation of osmotic pressure changes within the cell, opening in response to stretch forces in the membrane lipid bilayer, without the need for other proteins. Contributes to normal resistance to hypoosmotic shock. Forms an ion channel of 1.0 nanosiemens conductance with a slight preference for anions.</text>
</comment>
<evidence type="ECO:0000313" key="11">
    <source>
        <dbReference type="EMBL" id="TCO75944.1"/>
    </source>
</evidence>
<feature type="transmembrane region" description="Helical" evidence="7">
    <location>
        <begin position="17"/>
        <end position="42"/>
    </location>
</feature>
<dbReference type="Gene3D" id="1.10.287.1260">
    <property type="match status" value="1"/>
</dbReference>
<dbReference type="Gene3D" id="3.30.70.100">
    <property type="match status" value="1"/>
</dbReference>
<dbReference type="GO" id="GO:0008381">
    <property type="term" value="F:mechanosensitive monoatomic ion channel activity"/>
    <property type="evidence" value="ECO:0007669"/>
    <property type="project" value="InterPro"/>
</dbReference>
<comment type="subcellular location">
    <subcellularLocation>
        <location evidence="7">Cell inner membrane</location>
        <topology evidence="7">Multi-pass membrane protein</topology>
    </subcellularLocation>
    <subcellularLocation>
        <location evidence="1">Cell membrane</location>
        <topology evidence="1">Multi-pass membrane protein</topology>
    </subcellularLocation>
</comment>
<evidence type="ECO:0000256" key="7">
    <source>
        <dbReference type="RuleBase" id="RU369025"/>
    </source>
</evidence>
<dbReference type="EMBL" id="SLWX01000006">
    <property type="protein sequence ID" value="TCO75944.1"/>
    <property type="molecule type" value="Genomic_DNA"/>
</dbReference>
<keyword evidence="7" id="KW-0813">Transport</keyword>
<dbReference type="Gene3D" id="2.30.30.60">
    <property type="match status" value="1"/>
</dbReference>
<keyword evidence="12" id="KW-1185">Reference proteome</keyword>
<feature type="transmembrane region" description="Helical" evidence="7">
    <location>
        <begin position="87"/>
        <end position="117"/>
    </location>
</feature>
<comment type="subunit">
    <text evidence="7">Homoheptamer.</text>
</comment>
<evidence type="ECO:0000256" key="6">
    <source>
        <dbReference type="ARBA" id="ARBA00023136"/>
    </source>
</evidence>
<evidence type="ECO:0000256" key="2">
    <source>
        <dbReference type="ARBA" id="ARBA00008017"/>
    </source>
</evidence>
<reference evidence="11 12" key="1">
    <citation type="submission" date="2019-03" db="EMBL/GenBank/DDBJ databases">
        <title>Genomic Encyclopedia of Type Strains, Phase IV (KMG-IV): sequencing the most valuable type-strain genomes for metagenomic binning, comparative biology and taxonomic classification.</title>
        <authorList>
            <person name="Goeker M."/>
        </authorList>
    </citation>
    <scope>NUCLEOTIDE SEQUENCE [LARGE SCALE GENOMIC DNA]</scope>
    <source>
        <strain evidence="11 12">DSM 23344</strain>
    </source>
</reference>
<evidence type="ECO:0000256" key="1">
    <source>
        <dbReference type="ARBA" id="ARBA00004651"/>
    </source>
</evidence>
<dbReference type="InterPro" id="IPR049142">
    <property type="entry name" value="MS_channel_1st"/>
</dbReference>
<accession>A0A4R2KQQ0</accession>
<name>A0A4R2KQQ0_9GAMM</name>
<dbReference type="InterPro" id="IPR006685">
    <property type="entry name" value="MscS_channel_2nd"/>
</dbReference>
<evidence type="ECO:0000259" key="9">
    <source>
        <dbReference type="Pfam" id="PF21082"/>
    </source>
</evidence>
<feature type="transmembrane region" description="Helical" evidence="7">
    <location>
        <begin position="54"/>
        <end position="81"/>
    </location>
</feature>
<keyword evidence="5 7" id="KW-1133">Transmembrane helix</keyword>
<comment type="caution">
    <text evidence="7">Lacks conserved residue(s) required for the propagation of feature annotation.</text>
</comment>
<dbReference type="OrthoDB" id="9809206at2"/>
<dbReference type="InterPro" id="IPR011066">
    <property type="entry name" value="MscS_channel_C_sf"/>
</dbReference>
<protein>
    <recommendedName>
        <fullName evidence="7">Small-conductance mechanosensitive channel</fullName>
    </recommendedName>
</protein>
<dbReference type="InterPro" id="IPR023408">
    <property type="entry name" value="MscS_beta-dom_sf"/>
</dbReference>
<keyword evidence="7" id="KW-0997">Cell inner membrane</keyword>
<dbReference type="InterPro" id="IPR045275">
    <property type="entry name" value="MscS_archaea/bacteria_type"/>
</dbReference>